<feature type="repeat" description="ANK" evidence="3">
    <location>
        <begin position="382"/>
        <end position="414"/>
    </location>
</feature>
<dbReference type="PROSITE" id="PS50088">
    <property type="entry name" value="ANK_REPEAT"/>
    <property type="match status" value="13"/>
</dbReference>
<feature type="repeat" description="ANK" evidence="3">
    <location>
        <begin position="584"/>
        <end position="616"/>
    </location>
</feature>
<keyword evidence="1" id="KW-0677">Repeat</keyword>
<dbReference type="PANTHER" id="PTHR24198:SF165">
    <property type="entry name" value="ANKYRIN REPEAT-CONTAINING PROTEIN-RELATED"/>
    <property type="match status" value="1"/>
</dbReference>
<accession>A0A232LX34</accession>
<evidence type="ECO:0000313" key="5">
    <source>
        <dbReference type="EMBL" id="OXV08588.1"/>
    </source>
</evidence>
<evidence type="ECO:0000256" key="3">
    <source>
        <dbReference type="PROSITE-ProRule" id="PRU00023"/>
    </source>
</evidence>
<evidence type="ECO:0000256" key="1">
    <source>
        <dbReference type="ARBA" id="ARBA00022737"/>
    </source>
</evidence>
<dbReference type="PANTHER" id="PTHR24198">
    <property type="entry name" value="ANKYRIN REPEAT AND PROTEIN KINASE DOMAIN-CONTAINING PROTEIN"/>
    <property type="match status" value="1"/>
</dbReference>
<reference evidence="5 6" key="1">
    <citation type="journal article" date="2015" name="Environ. Microbiol.">
        <title>Metagenome sequence of Elaphomyces granulatus from sporocarp tissue reveals Ascomycota ectomycorrhizal fingerprints of genome expansion and a Proteobacteria-rich microbiome.</title>
        <authorList>
            <person name="Quandt C.A."/>
            <person name="Kohler A."/>
            <person name="Hesse C.N."/>
            <person name="Sharpton T.J."/>
            <person name="Martin F."/>
            <person name="Spatafora J.W."/>
        </authorList>
    </citation>
    <scope>NUCLEOTIDE SEQUENCE [LARGE SCALE GENOMIC DNA]</scope>
    <source>
        <strain evidence="5 6">OSC145934</strain>
    </source>
</reference>
<feature type="repeat" description="ANK" evidence="3">
    <location>
        <begin position="651"/>
        <end position="683"/>
    </location>
</feature>
<dbReference type="Pfam" id="PF12796">
    <property type="entry name" value="Ank_2"/>
    <property type="match status" value="4"/>
</dbReference>
<name>A0A232LX34_9EURO</name>
<feature type="region of interest" description="Disordered" evidence="4">
    <location>
        <begin position="218"/>
        <end position="240"/>
    </location>
</feature>
<organism evidence="5 6">
    <name type="scientific">Elaphomyces granulatus</name>
    <dbReference type="NCBI Taxonomy" id="519963"/>
    <lineage>
        <taxon>Eukaryota</taxon>
        <taxon>Fungi</taxon>
        <taxon>Dikarya</taxon>
        <taxon>Ascomycota</taxon>
        <taxon>Pezizomycotina</taxon>
        <taxon>Eurotiomycetes</taxon>
        <taxon>Eurotiomycetidae</taxon>
        <taxon>Eurotiales</taxon>
        <taxon>Elaphomycetaceae</taxon>
        <taxon>Elaphomyces</taxon>
    </lineage>
</organism>
<dbReference type="SMART" id="SM00248">
    <property type="entry name" value="ANK"/>
    <property type="match status" value="15"/>
</dbReference>
<evidence type="ECO:0000256" key="2">
    <source>
        <dbReference type="ARBA" id="ARBA00023043"/>
    </source>
</evidence>
<feature type="repeat" description="ANK" evidence="3">
    <location>
        <begin position="484"/>
        <end position="516"/>
    </location>
</feature>
<dbReference type="Pfam" id="PF00023">
    <property type="entry name" value="Ank"/>
    <property type="match status" value="1"/>
</dbReference>
<evidence type="ECO:0000313" key="6">
    <source>
        <dbReference type="Proteomes" id="UP000243515"/>
    </source>
</evidence>
<dbReference type="InterPro" id="IPR036770">
    <property type="entry name" value="Ankyrin_rpt-contain_sf"/>
</dbReference>
<dbReference type="PROSITE" id="PS50297">
    <property type="entry name" value="ANK_REP_REGION"/>
    <property type="match status" value="12"/>
</dbReference>
<keyword evidence="2 3" id="KW-0040">ANK repeat</keyword>
<feature type="repeat" description="ANK" evidence="3">
    <location>
        <begin position="750"/>
        <end position="782"/>
    </location>
</feature>
<feature type="repeat" description="ANK" evidence="3">
    <location>
        <begin position="618"/>
        <end position="650"/>
    </location>
</feature>
<sequence>MTLEPLSMVTAVTEADRAVETFSIEVDLLSHTLASIQIGLRNPAFITPAPDPAVDETVGCLQNDVHWQNVTEMVDNCEETLTRLRRIFEQVASGRSGLLLSRTARHIRLDMRSPELMELRRQVQMYQAMMQMSLQWIGIRFDAAAMTSRIDLLQDTIFHIRTQLRIPDSTPDRHTLDNFDRLLHASRTLVQSRSNQTLGNNQGTAVPDAGSSMQVWTNTSTTPSSPAGTFASTDPRRRSISTDNTTISEMLERLSLGSASVSGEDASIHRSQSSSTGVDRPPWAPLEWFISICNLVENACLDGRTKEAADLALDALRSQVTCPVSPSDWDDMRLNVLNSNGKGLASSWDGFTVLHLLAMEGLSRQMIVLLSRGSRIDAMDRNHCTPLHFSCQAGHVEATEVLINKRASMEVRAKDGSTPLHLACCAGNYQVVDLLIGIADIKAKDNSLKTPLHRACQKGHSAIVRLLIENRICLDACLEAKTEHGLTPLHMACKNGHHAPAALLIDANANIEATDKDGKTPLHFACRHAHFRVAKLLLDCKAYEEAKDRNHWTPLCFACMHGPVDLVKLLAMKVGVSIDPKTLHGTAPLHIACQYGQLDIVFLLLRLRQDMIHQKDSSKRTPLYVACKGNHPAVVKFLLTQDADIHAATVDSYTPLHIASEKGFDSVVKLLLDSQARFDQRAMHRWTPLYLACRGGKQNAARLLIRRGADIEAQVAGNKRPLHIACQEGHKSIVQLLLDHHANIDPTDDDMSTPLRIACEKGYHSIVSLLIKYDVNIEARAKHDYTPLHSACWHGQYDIVQLLVEHGANVKALTIDGKTPEALAARRGYQYIVNFFRTHMERKRKPSSSSW</sequence>
<dbReference type="OrthoDB" id="341259at2759"/>
<dbReference type="AlphaFoldDB" id="A0A232LX34"/>
<proteinExistence type="predicted"/>
<feature type="repeat" description="ANK" evidence="3">
    <location>
        <begin position="783"/>
        <end position="815"/>
    </location>
</feature>
<comment type="caution">
    <text evidence="5">The sequence shown here is derived from an EMBL/GenBank/DDBJ whole genome shotgun (WGS) entry which is preliminary data.</text>
</comment>
<dbReference type="Proteomes" id="UP000243515">
    <property type="component" value="Unassembled WGS sequence"/>
</dbReference>
<keyword evidence="6" id="KW-1185">Reference proteome</keyword>
<feature type="repeat" description="ANK" evidence="3">
    <location>
        <begin position="349"/>
        <end position="381"/>
    </location>
</feature>
<feature type="repeat" description="ANK" evidence="3">
    <location>
        <begin position="447"/>
        <end position="470"/>
    </location>
</feature>
<dbReference type="InterPro" id="IPR002110">
    <property type="entry name" value="Ankyrin_rpt"/>
</dbReference>
<feature type="repeat" description="ANK" evidence="3">
    <location>
        <begin position="517"/>
        <end position="549"/>
    </location>
</feature>
<evidence type="ECO:0000256" key="4">
    <source>
        <dbReference type="SAM" id="MobiDB-lite"/>
    </source>
</evidence>
<gene>
    <name evidence="5" type="ORF">Egran_03649</name>
</gene>
<dbReference type="PRINTS" id="PR01415">
    <property type="entry name" value="ANKYRIN"/>
</dbReference>
<feature type="repeat" description="ANK" evidence="3">
    <location>
        <begin position="684"/>
        <end position="716"/>
    </location>
</feature>
<dbReference type="Gene3D" id="1.25.40.20">
    <property type="entry name" value="Ankyrin repeat-containing domain"/>
    <property type="match status" value="4"/>
</dbReference>
<protein>
    <submittedName>
        <fullName evidence="5">Uncharacterized protein</fullName>
    </submittedName>
</protein>
<feature type="repeat" description="ANK" evidence="3">
    <location>
        <begin position="717"/>
        <end position="749"/>
    </location>
</feature>
<feature type="repeat" description="ANK" evidence="3">
    <location>
        <begin position="415"/>
        <end position="436"/>
    </location>
</feature>
<feature type="compositionally biased region" description="Polar residues" evidence="4">
    <location>
        <begin position="218"/>
        <end position="232"/>
    </location>
</feature>
<dbReference type="Pfam" id="PF13637">
    <property type="entry name" value="Ank_4"/>
    <property type="match status" value="1"/>
</dbReference>
<dbReference type="EMBL" id="NPHW01004007">
    <property type="protein sequence ID" value="OXV08588.1"/>
    <property type="molecule type" value="Genomic_DNA"/>
</dbReference>
<dbReference type="SUPFAM" id="SSF48403">
    <property type="entry name" value="Ankyrin repeat"/>
    <property type="match status" value="2"/>
</dbReference>